<keyword evidence="3" id="KW-0479">Metal-binding</keyword>
<evidence type="ECO:0000256" key="1">
    <source>
        <dbReference type="ARBA" id="ARBA00004496"/>
    </source>
</evidence>
<dbReference type="InterPro" id="IPR017871">
    <property type="entry name" value="ABC_transporter-like_CS"/>
</dbReference>
<comment type="similarity">
    <text evidence="14">Belongs to the ABC transporter superfamily. UvrA family.</text>
</comment>
<dbReference type="GO" id="GO:0003677">
    <property type="term" value="F:DNA binding"/>
    <property type="evidence" value="ECO:0007669"/>
    <property type="project" value="UniProtKB-KW"/>
</dbReference>
<dbReference type="InterPro" id="IPR041552">
    <property type="entry name" value="UvrA_DNA-bd"/>
</dbReference>
<evidence type="ECO:0000256" key="17">
    <source>
        <dbReference type="SAM" id="MobiDB-lite"/>
    </source>
</evidence>
<dbReference type="Proteomes" id="UP000076079">
    <property type="component" value="Chromosome"/>
</dbReference>
<keyword evidence="8" id="KW-0863">Zinc-finger</keyword>
<evidence type="ECO:0000256" key="8">
    <source>
        <dbReference type="ARBA" id="ARBA00022771"/>
    </source>
</evidence>
<organism evidence="19 20">
    <name type="scientific">Luteitalea pratensis</name>
    <dbReference type="NCBI Taxonomy" id="1855912"/>
    <lineage>
        <taxon>Bacteria</taxon>
        <taxon>Pseudomonadati</taxon>
        <taxon>Acidobacteriota</taxon>
        <taxon>Vicinamibacteria</taxon>
        <taxon>Vicinamibacterales</taxon>
        <taxon>Vicinamibacteraceae</taxon>
        <taxon>Luteitalea</taxon>
    </lineage>
</organism>
<dbReference type="PROSITE" id="PS50893">
    <property type="entry name" value="ABC_TRANSPORTER_2"/>
    <property type="match status" value="2"/>
</dbReference>
<dbReference type="PATRIC" id="fig|1813736.3.peg.4780"/>
<dbReference type="RefSeq" id="WP_110172847.1">
    <property type="nucleotide sequence ID" value="NZ_CP015136.1"/>
</dbReference>
<dbReference type="OrthoDB" id="9809851at2"/>
<dbReference type="AlphaFoldDB" id="A0A143PU08"/>
<dbReference type="NCBIfam" id="TIGR00630">
    <property type="entry name" value="uvra"/>
    <property type="match status" value="1"/>
</dbReference>
<keyword evidence="20" id="KW-1185">Reference proteome</keyword>
<evidence type="ECO:0000256" key="13">
    <source>
        <dbReference type="ARBA" id="ARBA00023204"/>
    </source>
</evidence>
<keyword evidence="12" id="KW-0238">DNA-binding</keyword>
<feature type="domain" description="ABC transporter" evidence="18">
    <location>
        <begin position="649"/>
        <end position="975"/>
    </location>
</feature>
<keyword evidence="4" id="KW-0677">Repeat</keyword>
<evidence type="ECO:0000256" key="6">
    <source>
        <dbReference type="ARBA" id="ARBA00022763"/>
    </source>
</evidence>
<dbReference type="GO" id="GO:0005737">
    <property type="term" value="C:cytoplasm"/>
    <property type="evidence" value="ECO:0007669"/>
    <property type="project" value="UniProtKB-SubCell"/>
</dbReference>
<dbReference type="STRING" id="1855912.LuPra_04531"/>
<keyword evidence="11" id="KW-0267">Excision nuclease</keyword>
<dbReference type="Gene3D" id="3.40.50.300">
    <property type="entry name" value="P-loop containing nucleotide triphosphate hydrolases"/>
    <property type="match status" value="3"/>
</dbReference>
<feature type="domain" description="ABC transporter" evidence="18">
    <location>
        <begin position="298"/>
        <end position="633"/>
    </location>
</feature>
<dbReference type="PANTHER" id="PTHR43152">
    <property type="entry name" value="UVRABC SYSTEM PROTEIN A"/>
    <property type="match status" value="1"/>
</dbReference>
<evidence type="ECO:0000256" key="12">
    <source>
        <dbReference type="ARBA" id="ARBA00023125"/>
    </source>
</evidence>
<dbReference type="InterPro" id="IPR004602">
    <property type="entry name" value="UvrA"/>
</dbReference>
<dbReference type="GO" id="GO:0009380">
    <property type="term" value="C:excinuclease repair complex"/>
    <property type="evidence" value="ECO:0007669"/>
    <property type="project" value="InterPro"/>
</dbReference>
<reference evidence="19 20" key="1">
    <citation type="journal article" date="2016" name="Genome Announc.">
        <title>First Complete Genome Sequence of a Subdivision 6 Acidobacterium Strain.</title>
        <authorList>
            <person name="Huang S."/>
            <person name="Vieira S."/>
            <person name="Bunk B."/>
            <person name="Riedel T."/>
            <person name="Sproer C."/>
            <person name="Overmann J."/>
        </authorList>
    </citation>
    <scope>NUCLEOTIDE SEQUENCE [LARGE SCALE GENOMIC DNA]</scope>
    <source>
        <strain evidence="20">DSM 100886 HEG_-6_39</strain>
    </source>
</reference>
<name>A0A143PU08_LUTPR</name>
<comment type="subcellular location">
    <subcellularLocation>
        <location evidence="1">Cytoplasm</location>
    </subcellularLocation>
</comment>
<dbReference type="GO" id="GO:0006289">
    <property type="term" value="P:nucleotide-excision repair"/>
    <property type="evidence" value="ECO:0007669"/>
    <property type="project" value="InterPro"/>
</dbReference>
<dbReference type="PANTHER" id="PTHR43152:SF3">
    <property type="entry name" value="UVRABC SYSTEM PROTEIN A"/>
    <property type="match status" value="1"/>
</dbReference>
<dbReference type="Pfam" id="PF17760">
    <property type="entry name" value="UvrA_inter"/>
    <property type="match status" value="1"/>
</dbReference>
<reference evidence="20" key="2">
    <citation type="submission" date="2016-04" db="EMBL/GenBank/DDBJ databases">
        <title>First Complete Genome Sequence of a Subdivision 6 Acidobacterium.</title>
        <authorList>
            <person name="Huang S."/>
            <person name="Vieira S."/>
            <person name="Bunk B."/>
            <person name="Riedel T."/>
            <person name="Sproeer C."/>
            <person name="Overmann J."/>
        </authorList>
    </citation>
    <scope>NUCLEOTIDE SEQUENCE [LARGE SCALE GENOMIC DNA]</scope>
    <source>
        <strain evidence="20">DSM 100886 HEG_-6_39</strain>
    </source>
</reference>
<dbReference type="PROSITE" id="PS00211">
    <property type="entry name" value="ABC_TRANSPORTER_1"/>
    <property type="match status" value="1"/>
</dbReference>
<dbReference type="Gene3D" id="1.20.1580.10">
    <property type="entry name" value="ABC transporter ATPase like domain"/>
    <property type="match status" value="3"/>
</dbReference>
<evidence type="ECO:0000313" key="20">
    <source>
        <dbReference type="Proteomes" id="UP000076079"/>
    </source>
</evidence>
<evidence type="ECO:0000259" key="18">
    <source>
        <dbReference type="PROSITE" id="PS50893"/>
    </source>
</evidence>
<evidence type="ECO:0000256" key="14">
    <source>
        <dbReference type="ARBA" id="ARBA00038000"/>
    </source>
</evidence>
<keyword evidence="5" id="KW-0547">Nucleotide-binding</keyword>
<feature type="compositionally biased region" description="Acidic residues" evidence="17">
    <location>
        <begin position="175"/>
        <end position="184"/>
    </location>
</feature>
<keyword evidence="10" id="KW-0067">ATP-binding</keyword>
<dbReference type="GO" id="GO:0016887">
    <property type="term" value="F:ATP hydrolysis activity"/>
    <property type="evidence" value="ECO:0007669"/>
    <property type="project" value="InterPro"/>
</dbReference>
<gene>
    <name evidence="19" type="primary">uvrA_3</name>
    <name evidence="19" type="ORF">LuPra_04531</name>
</gene>
<dbReference type="Gene3D" id="1.10.8.280">
    <property type="entry name" value="ABC transporter ATPase domain-like"/>
    <property type="match status" value="1"/>
</dbReference>
<keyword evidence="13" id="KW-0234">DNA repair</keyword>
<evidence type="ECO:0000256" key="3">
    <source>
        <dbReference type="ARBA" id="ARBA00022723"/>
    </source>
</evidence>
<sequence>MPTPPTAPIRDIVVKGARTHNLKQVDVTLPARKLVVITGVSGSGKSSLAFDTIYAEGQRRYVESLSAYARQFLERMERPDVDSIHGISPAIAIRQKNSIRNPRSTVGTTTEIHDYLRLLFARVGRTFCRNCGREVIRESAEVVAQRLAGLPTGTRLLLGFEMPIVSLHVTAADEDAAREDDDDGGTSGRTTKKDARLSLESTLETLRRRGFTRVLLDGQMQNLADVPLTSLEGRATLEVIVDRIKVAPDVVARLTDSLEVAYQEGGGAAFAIELPESNEGAVRASTEAARAGETSGKARVDTTSAAPVRHVFSERFECRTCGIPYEVPQPRLFSFNNPFGACPTCHGFGNVMELDLGLVVPNPGKTLTQGAIDPWTKPQYRGYQTHLKRQGREGKVRLDVPWEQLSDAERAFVVDGDGSYEGVRGFFALLERKKYKVHVRVFLSRYRGYQTCPDCGGARLRREARDVQVQTLTIDRVGAMTVREALDFFASLALSEREAAIADKLQAEIVKRLTFLSNVGLDYLTLDRLSSTLSGGESQRISLATSLGSALVGTLYVLDEPSIGLHPRDNLRLIGILRQLRDQGNTVLVVEHDADMIAVADEIIDMGLGAGELGGRVVYAGSLEGLRKDPRSLTGKYLRDDLAIPVPATRRKPTGQKLRVLGATEHNLKNIDVEVPLGLFTVVTGVSGSGKSTLVHDVIHAGIKRAKGEYDKAVGACRRLEGVELVSDVILVDQAPIGRTPRSNPVTYLKAFDPIREIFATTKDARTRGLTASSFSFNVPGGRCDACEGEGQVRVEMQFLADVFVPCDVCDGTRFRPQVLEVTYRGKNIHQVLDLTVREALQFFNGSPKVLRRLQVLEEIGLGYLRLGQPATTLSGGEAQRVKIAAHLSTQGGERMLYILDEPTTGLHFDDIAKLLAAFRKLLAAGHSLLVIEHNLDVIKTADWVIDLGPEGGYAGGEVVAVGSPETIVGVEASHTGRHLRAVLEAHQDVVGRDG</sequence>
<evidence type="ECO:0000256" key="2">
    <source>
        <dbReference type="ARBA" id="ARBA00022490"/>
    </source>
</evidence>
<feature type="region of interest" description="Disordered" evidence="17">
    <location>
        <begin position="175"/>
        <end position="195"/>
    </location>
</feature>
<dbReference type="KEGG" id="abac:LuPra_04531"/>
<dbReference type="EMBL" id="CP015136">
    <property type="protein sequence ID" value="AMY11284.1"/>
    <property type="molecule type" value="Genomic_DNA"/>
</dbReference>
<protein>
    <recommendedName>
        <fullName evidence="15">UvrABC system protein A</fullName>
    </recommendedName>
    <alternativeName>
        <fullName evidence="16">Excinuclease ABC subunit A</fullName>
    </alternativeName>
</protein>
<evidence type="ECO:0000256" key="4">
    <source>
        <dbReference type="ARBA" id="ARBA00022737"/>
    </source>
</evidence>
<dbReference type="GO" id="GO:0005524">
    <property type="term" value="F:ATP binding"/>
    <property type="evidence" value="ECO:0007669"/>
    <property type="project" value="UniProtKB-KW"/>
</dbReference>
<keyword evidence="9" id="KW-0862">Zinc</keyword>
<dbReference type="GO" id="GO:0008270">
    <property type="term" value="F:zinc ion binding"/>
    <property type="evidence" value="ECO:0007669"/>
    <property type="project" value="UniProtKB-KW"/>
</dbReference>
<dbReference type="InterPro" id="IPR041102">
    <property type="entry name" value="UvrA_inter"/>
</dbReference>
<evidence type="ECO:0000256" key="5">
    <source>
        <dbReference type="ARBA" id="ARBA00022741"/>
    </source>
</evidence>
<evidence type="ECO:0000256" key="10">
    <source>
        <dbReference type="ARBA" id="ARBA00022840"/>
    </source>
</evidence>
<dbReference type="Gene3D" id="3.30.190.20">
    <property type="match status" value="1"/>
</dbReference>
<dbReference type="Pfam" id="PF17755">
    <property type="entry name" value="UvrA_DNA-bind"/>
    <property type="match status" value="1"/>
</dbReference>
<keyword evidence="6" id="KW-0227">DNA damage</keyword>
<proteinExistence type="inferred from homology"/>
<evidence type="ECO:0000256" key="16">
    <source>
        <dbReference type="ARBA" id="ARBA00042156"/>
    </source>
</evidence>
<evidence type="ECO:0000313" key="19">
    <source>
        <dbReference type="EMBL" id="AMY11284.1"/>
    </source>
</evidence>
<evidence type="ECO:0000256" key="11">
    <source>
        <dbReference type="ARBA" id="ARBA00022881"/>
    </source>
</evidence>
<keyword evidence="2" id="KW-0963">Cytoplasm</keyword>
<evidence type="ECO:0000256" key="9">
    <source>
        <dbReference type="ARBA" id="ARBA00022833"/>
    </source>
</evidence>
<accession>A0A143PU08</accession>
<evidence type="ECO:0000256" key="15">
    <source>
        <dbReference type="ARBA" id="ARBA00039316"/>
    </source>
</evidence>
<evidence type="ECO:0000256" key="7">
    <source>
        <dbReference type="ARBA" id="ARBA00022769"/>
    </source>
</evidence>
<dbReference type="SUPFAM" id="SSF52540">
    <property type="entry name" value="P-loop containing nucleoside triphosphate hydrolases"/>
    <property type="match status" value="3"/>
</dbReference>
<dbReference type="GO" id="GO:0004518">
    <property type="term" value="F:nuclease activity"/>
    <property type="evidence" value="ECO:0007669"/>
    <property type="project" value="UniProtKB-KW"/>
</dbReference>
<dbReference type="InterPro" id="IPR003439">
    <property type="entry name" value="ABC_transporter-like_ATP-bd"/>
</dbReference>
<keyword evidence="7" id="KW-0228">DNA excision</keyword>
<dbReference type="InterPro" id="IPR027417">
    <property type="entry name" value="P-loop_NTPase"/>
</dbReference>